<reference evidence="2" key="1">
    <citation type="journal article" date="2019" name="Int. J. Syst. Evol. Microbiol.">
        <title>The Global Catalogue of Microorganisms (GCM) 10K type strain sequencing project: providing services to taxonomists for standard genome sequencing and annotation.</title>
        <authorList>
            <consortium name="The Broad Institute Genomics Platform"/>
            <consortium name="The Broad Institute Genome Sequencing Center for Infectious Disease"/>
            <person name="Wu L."/>
            <person name="Ma J."/>
        </authorList>
    </citation>
    <scope>NUCLEOTIDE SEQUENCE [LARGE SCALE GENOMIC DNA]</scope>
    <source>
        <strain evidence="2">KCTC 42282</strain>
    </source>
</reference>
<sequence length="324" mass="34098">MQTKVEIVQVTPCIIDVVESGPQGPTNVLTFEATPLPAGSDPTVDTTGESPHQHVILGIPAGDKGDPGPSVEIAVVGDSMCWRVAGTEDDWTVITPMSALVGDTGDRVELRISAGVMQWKPTLGSVWTDLVSMSTLKGDTGDYAQMRRSGANVEWKPSSASTWAVLFPLADIKGDTGDNIELRREGANVEWKTSSASSWNTLMPLTAIKGDKGDPGAPGEPLLVTISDQNDIGPGGWWITRDYHGPATLQYLRAEMLAGTANDVTINVRKNGVLHRGGIALSSAATIITDLALTLAKGDNVSVHRGGGTITGPWLAAIQIDGRA</sequence>
<protein>
    <recommendedName>
        <fullName evidence="3">Minor tail protein</fullName>
    </recommendedName>
</protein>
<comment type="caution">
    <text evidence="1">The sequence shown here is derived from an EMBL/GenBank/DDBJ whole genome shotgun (WGS) entry which is preliminary data.</text>
</comment>
<dbReference type="EMBL" id="JBHRYC010000061">
    <property type="protein sequence ID" value="MFC3638240.1"/>
    <property type="molecule type" value="Genomic_DNA"/>
</dbReference>
<accession>A0ABV7UIG2</accession>
<name>A0ABV7UIG2_9HYPH</name>
<evidence type="ECO:0000313" key="1">
    <source>
        <dbReference type="EMBL" id="MFC3638240.1"/>
    </source>
</evidence>
<evidence type="ECO:0000313" key="2">
    <source>
        <dbReference type="Proteomes" id="UP001595704"/>
    </source>
</evidence>
<proteinExistence type="predicted"/>
<gene>
    <name evidence="1" type="ORF">ACFONL_12800</name>
</gene>
<keyword evidence="2" id="KW-1185">Reference proteome</keyword>
<dbReference type="Proteomes" id="UP001595704">
    <property type="component" value="Unassembled WGS sequence"/>
</dbReference>
<evidence type="ECO:0008006" key="3">
    <source>
        <dbReference type="Google" id="ProtNLM"/>
    </source>
</evidence>
<organism evidence="1 2">
    <name type="scientific">Camelimonas fluminis</name>
    <dbReference type="NCBI Taxonomy" id="1576911"/>
    <lineage>
        <taxon>Bacteria</taxon>
        <taxon>Pseudomonadati</taxon>
        <taxon>Pseudomonadota</taxon>
        <taxon>Alphaproteobacteria</taxon>
        <taxon>Hyphomicrobiales</taxon>
        <taxon>Chelatococcaceae</taxon>
        <taxon>Camelimonas</taxon>
    </lineage>
</organism>
<dbReference type="RefSeq" id="WP_191320403.1">
    <property type="nucleotide sequence ID" value="NZ_BNCG01000017.1"/>
</dbReference>